<dbReference type="RefSeq" id="WP_164507620.1">
    <property type="nucleotide sequence ID" value="NZ_JBGQPK010000035.1"/>
</dbReference>
<sequence length="55" mass="6132">MADELPFLAFILPLLALFLPFLAGWSAAFGRSAKLVLKKLKKIKRHKAYSNNVSS</sequence>
<keyword evidence="2" id="KW-1185">Reference proteome</keyword>
<evidence type="ECO:0000313" key="1">
    <source>
        <dbReference type="EMBL" id="MFL2029693.1"/>
    </source>
</evidence>
<gene>
    <name evidence="1" type="ORF">ACEN34_08695</name>
</gene>
<reference evidence="1 2" key="1">
    <citation type="submission" date="2024-08" db="EMBL/GenBank/DDBJ databases">
        <authorList>
            <person name="Arias E."/>
        </authorList>
    </citation>
    <scope>NUCLEOTIDE SEQUENCE [LARGE SCALE GENOMIC DNA]</scope>
    <source>
        <strain evidence="1 2">FAM 25317</strain>
    </source>
</reference>
<organism evidence="1 2">
    <name type="scientific">Loigolactobacillus zhaoyuanensis</name>
    <dbReference type="NCBI Taxonomy" id="2486017"/>
    <lineage>
        <taxon>Bacteria</taxon>
        <taxon>Bacillati</taxon>
        <taxon>Bacillota</taxon>
        <taxon>Bacilli</taxon>
        <taxon>Lactobacillales</taxon>
        <taxon>Lactobacillaceae</taxon>
        <taxon>Loigolactobacillus</taxon>
    </lineage>
</organism>
<accession>A0ABW8UDC8</accession>
<dbReference type="Proteomes" id="UP001625389">
    <property type="component" value="Unassembled WGS sequence"/>
</dbReference>
<name>A0ABW8UDC8_9LACO</name>
<protein>
    <submittedName>
        <fullName evidence="1">Uncharacterized protein</fullName>
    </submittedName>
</protein>
<proteinExistence type="predicted"/>
<evidence type="ECO:0000313" key="2">
    <source>
        <dbReference type="Proteomes" id="UP001625389"/>
    </source>
</evidence>
<comment type="caution">
    <text evidence="1">The sequence shown here is derived from an EMBL/GenBank/DDBJ whole genome shotgun (WGS) entry which is preliminary data.</text>
</comment>
<dbReference type="EMBL" id="JBGQPK010000035">
    <property type="protein sequence ID" value="MFL2029693.1"/>
    <property type="molecule type" value="Genomic_DNA"/>
</dbReference>